<evidence type="ECO:0000313" key="2">
    <source>
        <dbReference type="EMBL" id="ORY91980.1"/>
    </source>
</evidence>
<feature type="region of interest" description="Disordered" evidence="1">
    <location>
        <begin position="13"/>
        <end position="35"/>
    </location>
</feature>
<dbReference type="STRING" id="13706.A0A1X2H2E8"/>
<proteinExistence type="predicted"/>
<feature type="compositionally biased region" description="Low complexity" evidence="1">
    <location>
        <begin position="20"/>
        <end position="35"/>
    </location>
</feature>
<accession>A0A1X2H2E8</accession>
<sequence>MDIQGILSLIKSNTAQQQEAPTDPTTISTSSATTTSATVNASASTVIAEVASTPGFDLSHIDPSVLQQVRDEYQQQQRQVIPDDLSRLLDSLAHVSTITPDVLTALSRMTQETHLLDVLNECKQQQDNKEQDFFERRKEMEKENARKRDALFAKEIMNAASKEDFEALECELAKQLDIFDRNVQRSMEREAQAQRVRLAELKVPFFKRVSNENDKRMQRKVLSILQDMMG</sequence>
<reference evidence="2 3" key="1">
    <citation type="submission" date="2016-07" db="EMBL/GenBank/DDBJ databases">
        <title>Pervasive Adenine N6-methylation of Active Genes in Fungi.</title>
        <authorList>
            <consortium name="DOE Joint Genome Institute"/>
            <person name="Mondo S.J."/>
            <person name="Dannebaum R.O."/>
            <person name="Kuo R.C."/>
            <person name="Labutti K."/>
            <person name="Haridas S."/>
            <person name="Kuo A."/>
            <person name="Salamov A."/>
            <person name="Ahrendt S.R."/>
            <person name="Lipzen A."/>
            <person name="Sullivan W."/>
            <person name="Andreopoulos W.B."/>
            <person name="Clum A."/>
            <person name="Lindquist E."/>
            <person name="Daum C."/>
            <person name="Ramamoorthy G.K."/>
            <person name="Gryganskyi A."/>
            <person name="Culley D."/>
            <person name="Magnuson J.K."/>
            <person name="James T.Y."/>
            <person name="O'Malley M.A."/>
            <person name="Stajich J.E."/>
            <person name="Spatafora J.W."/>
            <person name="Visel A."/>
            <person name="Grigoriev I.V."/>
        </authorList>
    </citation>
    <scope>NUCLEOTIDE SEQUENCE [LARGE SCALE GENOMIC DNA]</scope>
    <source>
        <strain evidence="2 3">NRRL 2496</strain>
    </source>
</reference>
<dbReference type="Proteomes" id="UP000242180">
    <property type="component" value="Unassembled WGS sequence"/>
</dbReference>
<dbReference type="OMA" id="MKKCKQR"/>
<name>A0A1X2H2E8_SYNRA</name>
<evidence type="ECO:0000313" key="3">
    <source>
        <dbReference type="Proteomes" id="UP000242180"/>
    </source>
</evidence>
<gene>
    <name evidence="2" type="ORF">BCR43DRAFT_76718</name>
</gene>
<organism evidence="2 3">
    <name type="scientific">Syncephalastrum racemosum</name>
    <name type="common">Filamentous fungus</name>
    <dbReference type="NCBI Taxonomy" id="13706"/>
    <lineage>
        <taxon>Eukaryota</taxon>
        <taxon>Fungi</taxon>
        <taxon>Fungi incertae sedis</taxon>
        <taxon>Mucoromycota</taxon>
        <taxon>Mucoromycotina</taxon>
        <taxon>Mucoromycetes</taxon>
        <taxon>Mucorales</taxon>
        <taxon>Syncephalastraceae</taxon>
        <taxon>Syncephalastrum</taxon>
    </lineage>
</organism>
<evidence type="ECO:0000256" key="1">
    <source>
        <dbReference type="SAM" id="MobiDB-lite"/>
    </source>
</evidence>
<dbReference type="AlphaFoldDB" id="A0A1X2H2E8"/>
<keyword evidence="3" id="KW-1185">Reference proteome</keyword>
<dbReference type="InParanoid" id="A0A1X2H2E8"/>
<dbReference type="OrthoDB" id="21617at2759"/>
<dbReference type="EMBL" id="MCGN01000010">
    <property type="protein sequence ID" value="ORY91980.1"/>
    <property type="molecule type" value="Genomic_DNA"/>
</dbReference>
<protein>
    <submittedName>
        <fullName evidence="2">Uncharacterized protein</fullName>
    </submittedName>
</protein>
<comment type="caution">
    <text evidence="2">The sequence shown here is derived from an EMBL/GenBank/DDBJ whole genome shotgun (WGS) entry which is preliminary data.</text>
</comment>